<reference evidence="2" key="1">
    <citation type="journal article" date="2019" name="Int. J. Syst. Evol. Microbiol.">
        <title>The Global Catalogue of Microorganisms (GCM) 10K type strain sequencing project: providing services to taxonomists for standard genome sequencing and annotation.</title>
        <authorList>
            <consortium name="The Broad Institute Genomics Platform"/>
            <consortium name="The Broad Institute Genome Sequencing Center for Infectious Disease"/>
            <person name="Wu L."/>
            <person name="Ma J."/>
        </authorList>
    </citation>
    <scope>NUCLEOTIDE SEQUENCE [LARGE SCALE GENOMIC DNA]</scope>
    <source>
        <strain evidence="2">JCM 30742</strain>
    </source>
</reference>
<sequence length="150" mass="15725">MDRTKRLAAAGADPFVGISLHLAGRSTIEQGANSAALGPKDFTVHDSTLPYARRFNGESAAPVDLVTASFADAMGFVAERWGPRRAALLPRLPAGLRPLPQRLSAGSRGAGREPGRLDQRVAALQPAERGAVEDQRGVGVVVRGVAVHAQ</sequence>
<keyword evidence="2" id="KW-1185">Reference proteome</keyword>
<name>A0ABP7CVF2_9MICC</name>
<proteinExistence type="predicted"/>
<gene>
    <name evidence="1" type="ORF">GCM10023081_36360</name>
</gene>
<organism evidence="1 2">
    <name type="scientific">Arthrobacter ginkgonis</name>
    <dbReference type="NCBI Taxonomy" id="1630594"/>
    <lineage>
        <taxon>Bacteria</taxon>
        <taxon>Bacillati</taxon>
        <taxon>Actinomycetota</taxon>
        <taxon>Actinomycetes</taxon>
        <taxon>Micrococcales</taxon>
        <taxon>Micrococcaceae</taxon>
        <taxon>Arthrobacter</taxon>
    </lineage>
</organism>
<evidence type="ECO:0000313" key="1">
    <source>
        <dbReference type="EMBL" id="GAA3695941.1"/>
    </source>
</evidence>
<comment type="caution">
    <text evidence="1">The sequence shown here is derived from an EMBL/GenBank/DDBJ whole genome shotgun (WGS) entry which is preliminary data.</text>
</comment>
<accession>A0ABP7CVF2</accession>
<dbReference type="EMBL" id="BAABEO010000024">
    <property type="protein sequence ID" value="GAA3695941.1"/>
    <property type="molecule type" value="Genomic_DNA"/>
</dbReference>
<evidence type="ECO:0000313" key="2">
    <source>
        <dbReference type="Proteomes" id="UP001500752"/>
    </source>
</evidence>
<protein>
    <submittedName>
        <fullName evidence="1">Uncharacterized protein</fullName>
    </submittedName>
</protein>
<dbReference type="Proteomes" id="UP001500752">
    <property type="component" value="Unassembled WGS sequence"/>
</dbReference>